<dbReference type="Proteomes" id="UP000294616">
    <property type="component" value="Unassembled WGS sequence"/>
</dbReference>
<dbReference type="InterPro" id="IPR034015">
    <property type="entry name" value="M1_LTA4H"/>
</dbReference>
<comment type="cofactor">
    <cofactor evidence="1">
        <name>Zn(2+)</name>
        <dbReference type="ChEBI" id="CHEBI:29105"/>
    </cofactor>
    <text evidence="1">Binds 1 zinc ion per subunit.</text>
</comment>
<dbReference type="PANTHER" id="PTHR45726:SF3">
    <property type="entry name" value="LEUKOTRIENE A-4 HYDROLASE"/>
    <property type="match status" value="1"/>
</dbReference>
<keyword evidence="1" id="KW-0862">Zinc</keyword>
<sequence>MKLAYRVVLVFIGVLSLHLIPFKANAQLLTDTNTFTRADSLRGSLSPYRTAYDILYYHLDVKVDIENKFISGSNLFRFKATADFNRLQFDLFSNLTVEKVIYKGAKLKFEREFNAVFVDFPKGIKKGAIDSFRVFYSGNPIIAKRAPWDGGFVFSKDSLGNPWIATANQGLGASSWWPNKDHQSDEPDSVLISVQVPNGLMDISNGRLRNTVKLENGYTRYDWFVSQPINNYSISMNIGNYTLIKDSLQGEKGLLDISYWVLKENKEKAEKHFPKNVKSMLKAFEYWFGPYPFYEDGYKLIDAPYVGMEHQSAVTYGNKYENGYLGRDASGTGWGLKWDFIIIHESGHEWFGNSITAKDLGDMWIHEAFTNYSESLYIEYLYGKEAGQEYIHGDRKGILNDKPLQGPFGVNKEGSGDMYLKGGVFLNMLRTIINDDVKWRAILRGLNAEFYHKTVDYNDIESYISKQSGIDLSKIFSQYIQHTNIPTLELKWENGKLYGRWIADVANFNMPIKIGFLDKEYNFFKLSTHFEEIDLEGVNPDNIQVDTYNYYIGLLFD</sequence>
<name>A0A4R1M1Z0_9SPHI</name>
<protein>
    <submittedName>
        <fullName evidence="3">Peptidase M1-like protein</fullName>
    </submittedName>
</protein>
<feature type="domain" description="Peptidase M1 membrane alanine aminopeptidase" evidence="2">
    <location>
        <begin position="280"/>
        <end position="479"/>
    </location>
</feature>
<dbReference type="SUPFAM" id="SSF55486">
    <property type="entry name" value="Metalloproteases ('zincins'), catalytic domain"/>
    <property type="match status" value="1"/>
</dbReference>
<dbReference type="Pfam" id="PF01433">
    <property type="entry name" value="Peptidase_M1"/>
    <property type="match status" value="1"/>
</dbReference>
<comment type="caution">
    <text evidence="3">The sequence shown here is derived from an EMBL/GenBank/DDBJ whole genome shotgun (WGS) entry which is preliminary data.</text>
</comment>
<dbReference type="AlphaFoldDB" id="A0A4R1M1Z0"/>
<dbReference type="SUPFAM" id="SSF63737">
    <property type="entry name" value="Leukotriene A4 hydrolase N-terminal domain"/>
    <property type="match status" value="1"/>
</dbReference>
<feature type="binding site" evidence="1">
    <location>
        <position position="344"/>
    </location>
    <ligand>
        <name>Zn(2+)</name>
        <dbReference type="ChEBI" id="CHEBI:29105"/>
        <note>catalytic</note>
    </ligand>
</feature>
<dbReference type="EMBL" id="SMGO01000001">
    <property type="protein sequence ID" value="TCK84864.1"/>
    <property type="molecule type" value="Genomic_DNA"/>
</dbReference>
<dbReference type="GO" id="GO:0008270">
    <property type="term" value="F:zinc ion binding"/>
    <property type="evidence" value="ECO:0007669"/>
    <property type="project" value="InterPro"/>
</dbReference>
<feature type="binding site" evidence="1">
    <location>
        <position position="348"/>
    </location>
    <ligand>
        <name>Zn(2+)</name>
        <dbReference type="ChEBI" id="CHEBI:29105"/>
        <note>catalytic</note>
    </ligand>
</feature>
<dbReference type="RefSeq" id="WP_132220575.1">
    <property type="nucleotide sequence ID" value="NZ_SMGO01000001.1"/>
</dbReference>
<dbReference type="InterPro" id="IPR027268">
    <property type="entry name" value="Peptidase_M4/M1_CTD_sf"/>
</dbReference>
<reference evidence="3 4" key="1">
    <citation type="submission" date="2019-03" db="EMBL/GenBank/DDBJ databases">
        <title>Genomic Encyclopedia of Archaeal and Bacterial Type Strains, Phase II (KMG-II): from individual species to whole genera.</title>
        <authorList>
            <person name="Goeker M."/>
        </authorList>
    </citation>
    <scope>NUCLEOTIDE SEQUENCE [LARGE SCALE GENOMIC DNA]</scope>
    <source>
        <strain evidence="3 4">DSM 22554</strain>
    </source>
</reference>
<dbReference type="InterPro" id="IPR014782">
    <property type="entry name" value="Peptidase_M1_dom"/>
</dbReference>
<evidence type="ECO:0000256" key="1">
    <source>
        <dbReference type="PIRSR" id="PIRSR634015-3"/>
    </source>
</evidence>
<keyword evidence="4" id="KW-1185">Reference proteome</keyword>
<dbReference type="PANTHER" id="PTHR45726">
    <property type="entry name" value="LEUKOTRIENE A-4 HYDROLASE"/>
    <property type="match status" value="1"/>
</dbReference>
<feature type="binding site" evidence="1">
    <location>
        <position position="367"/>
    </location>
    <ligand>
        <name>Zn(2+)</name>
        <dbReference type="ChEBI" id="CHEBI:29105"/>
        <note>catalytic</note>
    </ligand>
</feature>
<dbReference type="InterPro" id="IPR042097">
    <property type="entry name" value="Aminopeptidase_N-like_N_sf"/>
</dbReference>
<dbReference type="OrthoDB" id="100605at2"/>
<evidence type="ECO:0000313" key="3">
    <source>
        <dbReference type="EMBL" id="TCK84864.1"/>
    </source>
</evidence>
<keyword evidence="1" id="KW-0479">Metal-binding</keyword>
<dbReference type="GO" id="GO:0008237">
    <property type="term" value="F:metallopeptidase activity"/>
    <property type="evidence" value="ECO:0007669"/>
    <property type="project" value="InterPro"/>
</dbReference>
<gene>
    <name evidence="3" type="ORF">C8N28_0158</name>
</gene>
<dbReference type="Gene3D" id="2.60.40.1730">
    <property type="entry name" value="tricorn interacting facor f3 domain"/>
    <property type="match status" value="1"/>
</dbReference>
<accession>A0A4R1M1Z0</accession>
<dbReference type="Gene3D" id="1.10.390.10">
    <property type="entry name" value="Neutral Protease Domain 2"/>
    <property type="match status" value="1"/>
</dbReference>
<dbReference type="CDD" id="cd09603">
    <property type="entry name" value="M1_APN_like"/>
    <property type="match status" value="1"/>
</dbReference>
<evidence type="ECO:0000313" key="4">
    <source>
        <dbReference type="Proteomes" id="UP000294616"/>
    </source>
</evidence>
<evidence type="ECO:0000259" key="2">
    <source>
        <dbReference type="Pfam" id="PF01433"/>
    </source>
</evidence>
<organism evidence="3 4">
    <name type="scientific">Albibacterium bauzanense</name>
    <dbReference type="NCBI Taxonomy" id="653929"/>
    <lineage>
        <taxon>Bacteria</taxon>
        <taxon>Pseudomonadati</taxon>
        <taxon>Bacteroidota</taxon>
        <taxon>Sphingobacteriia</taxon>
        <taxon>Sphingobacteriales</taxon>
        <taxon>Sphingobacteriaceae</taxon>
        <taxon>Albibacterium</taxon>
    </lineage>
</organism>
<proteinExistence type="predicted"/>